<keyword evidence="1" id="KW-0812">Transmembrane</keyword>
<evidence type="ECO:0000256" key="1">
    <source>
        <dbReference type="SAM" id="Phobius"/>
    </source>
</evidence>
<sequence>MDKDPLFHVVLEGRKVGPYDRRTIVGMRIKGALDSDHVLVDTDGNQLTVASLIGRRPRSNDFQPNRTGGFSIVQATFPASLRSVSGRGHGIPAFHGEVEARVQNDALRIAGRFRKGLGWKDDRVKLPLKDIVHARVRGSEVELGLRGPDDQPLHIVRLELFTPDAASELVGWLPSATPWPAGLASDGPVAVAGQHVLWVSVASTSFVVFVVLAVLLARRLY</sequence>
<reference evidence="2 3" key="1">
    <citation type="submission" date="2019-12" db="EMBL/GenBank/DDBJ databases">
        <authorList>
            <person name="Huq M.A."/>
        </authorList>
    </citation>
    <scope>NUCLEOTIDE SEQUENCE [LARGE SCALE GENOMIC DNA]</scope>
    <source>
        <strain evidence="2 3">MAH-25</strain>
    </source>
</reference>
<comment type="caution">
    <text evidence="2">The sequence shown here is derived from an EMBL/GenBank/DDBJ whole genome shotgun (WGS) entry which is preliminary data.</text>
</comment>
<evidence type="ECO:0000313" key="2">
    <source>
        <dbReference type="EMBL" id="MVQ28362.1"/>
    </source>
</evidence>
<proteinExistence type="predicted"/>
<feature type="transmembrane region" description="Helical" evidence="1">
    <location>
        <begin position="196"/>
        <end position="217"/>
    </location>
</feature>
<evidence type="ECO:0000313" key="3">
    <source>
        <dbReference type="Proteomes" id="UP000469385"/>
    </source>
</evidence>
<name>A0A6N8INT5_9BURK</name>
<protein>
    <submittedName>
        <fullName evidence="2">Uncharacterized protein</fullName>
    </submittedName>
</protein>
<dbReference type="AlphaFoldDB" id="A0A6N8INT5"/>
<accession>A0A6N8INT5</accession>
<dbReference type="EMBL" id="WSEL01000003">
    <property type="protein sequence ID" value="MVQ28362.1"/>
    <property type="molecule type" value="Genomic_DNA"/>
</dbReference>
<keyword evidence="1" id="KW-1133">Transmembrane helix</keyword>
<keyword evidence="1" id="KW-0472">Membrane</keyword>
<organism evidence="2 3">
    <name type="scientific">Ramlibacter pinisoli</name>
    <dbReference type="NCBI Taxonomy" id="2682844"/>
    <lineage>
        <taxon>Bacteria</taxon>
        <taxon>Pseudomonadati</taxon>
        <taxon>Pseudomonadota</taxon>
        <taxon>Betaproteobacteria</taxon>
        <taxon>Burkholderiales</taxon>
        <taxon>Comamonadaceae</taxon>
        <taxon>Ramlibacter</taxon>
    </lineage>
</organism>
<dbReference type="RefSeq" id="WP_157396477.1">
    <property type="nucleotide sequence ID" value="NZ_WSEL01000003.1"/>
</dbReference>
<gene>
    <name evidence="2" type="ORF">GON04_02795</name>
</gene>
<dbReference type="Proteomes" id="UP000469385">
    <property type="component" value="Unassembled WGS sequence"/>
</dbReference>
<keyword evidence="3" id="KW-1185">Reference proteome</keyword>